<keyword evidence="3" id="KW-1185">Reference proteome</keyword>
<dbReference type="AlphaFoldDB" id="A0ABC8SWX4"/>
<dbReference type="Proteomes" id="UP001642360">
    <property type="component" value="Unassembled WGS sequence"/>
</dbReference>
<gene>
    <name evidence="2" type="ORF">ILEXP_LOCUS28086</name>
</gene>
<evidence type="ECO:0000313" key="2">
    <source>
        <dbReference type="EMBL" id="CAK9159388.1"/>
    </source>
</evidence>
<organism evidence="2 3">
    <name type="scientific">Ilex paraguariensis</name>
    <name type="common">yerba mate</name>
    <dbReference type="NCBI Taxonomy" id="185542"/>
    <lineage>
        <taxon>Eukaryota</taxon>
        <taxon>Viridiplantae</taxon>
        <taxon>Streptophyta</taxon>
        <taxon>Embryophyta</taxon>
        <taxon>Tracheophyta</taxon>
        <taxon>Spermatophyta</taxon>
        <taxon>Magnoliopsida</taxon>
        <taxon>eudicotyledons</taxon>
        <taxon>Gunneridae</taxon>
        <taxon>Pentapetalae</taxon>
        <taxon>asterids</taxon>
        <taxon>campanulids</taxon>
        <taxon>Aquifoliales</taxon>
        <taxon>Aquifoliaceae</taxon>
        <taxon>Ilex</taxon>
    </lineage>
</organism>
<accession>A0ABC8SWX4</accession>
<feature type="region of interest" description="Disordered" evidence="1">
    <location>
        <begin position="55"/>
        <end position="78"/>
    </location>
</feature>
<evidence type="ECO:0000313" key="3">
    <source>
        <dbReference type="Proteomes" id="UP001642360"/>
    </source>
</evidence>
<sequence>MDNENDRARGGGLLPVSANPSNSRPQDYLEPATNLGVRSLSFSHSIWMQSDLCREEQLSDGTPTKTSTGTTPIKPHRL</sequence>
<proteinExistence type="predicted"/>
<comment type="caution">
    <text evidence="2">The sequence shown here is derived from an EMBL/GenBank/DDBJ whole genome shotgun (WGS) entry which is preliminary data.</text>
</comment>
<dbReference type="EMBL" id="CAUOFW020003347">
    <property type="protein sequence ID" value="CAK9159388.1"/>
    <property type="molecule type" value="Genomic_DNA"/>
</dbReference>
<feature type="compositionally biased region" description="Low complexity" evidence="1">
    <location>
        <begin position="61"/>
        <end position="78"/>
    </location>
</feature>
<evidence type="ECO:0000256" key="1">
    <source>
        <dbReference type="SAM" id="MobiDB-lite"/>
    </source>
</evidence>
<name>A0ABC8SWX4_9AQUA</name>
<feature type="region of interest" description="Disordered" evidence="1">
    <location>
        <begin position="1"/>
        <end position="29"/>
    </location>
</feature>
<reference evidence="2 3" key="1">
    <citation type="submission" date="2024-02" db="EMBL/GenBank/DDBJ databases">
        <authorList>
            <person name="Vignale AGUSTIN F."/>
            <person name="Sosa J E."/>
            <person name="Modenutti C."/>
        </authorList>
    </citation>
    <scope>NUCLEOTIDE SEQUENCE [LARGE SCALE GENOMIC DNA]</scope>
</reference>
<protein>
    <submittedName>
        <fullName evidence="2">Uncharacterized protein</fullName>
    </submittedName>
</protein>